<proteinExistence type="predicted"/>
<dbReference type="Proteomes" id="UP000053271">
    <property type="component" value="Unassembled WGS sequence"/>
</dbReference>
<sequence>MPSFGELADDPGEGLLFVFGHIDKIIFVEACGAPWKLKEISEVGQPGRRFDELVGALQLQPCHRFDQTLICFKRVIECLLMPSFGTLPLLCCPLSAPGVTTGFVFVDGGQPPGRAVAVVAGAFELVCCGQHLDARRVLACLPCVMQLCPSSCFG</sequence>
<keyword evidence="2" id="KW-1185">Reference proteome</keyword>
<organism evidence="1 2">
    <name type="scientific">Streptomyces longwoodensis</name>
    <dbReference type="NCBI Taxonomy" id="68231"/>
    <lineage>
        <taxon>Bacteria</taxon>
        <taxon>Bacillati</taxon>
        <taxon>Actinomycetota</taxon>
        <taxon>Actinomycetes</taxon>
        <taxon>Kitasatosporales</taxon>
        <taxon>Streptomycetaceae</taxon>
        <taxon>Streptomyces</taxon>
    </lineage>
</organism>
<evidence type="ECO:0000313" key="1">
    <source>
        <dbReference type="EMBL" id="KUN35740.1"/>
    </source>
</evidence>
<protein>
    <submittedName>
        <fullName evidence="1">Uncharacterized protein</fullName>
    </submittedName>
</protein>
<name>A0A101QTD7_9ACTN</name>
<comment type="caution">
    <text evidence="1">The sequence shown here is derived from an EMBL/GenBank/DDBJ whole genome shotgun (WGS) entry which is preliminary data.</text>
</comment>
<accession>A0A101QTD7</accession>
<dbReference type="AlphaFoldDB" id="A0A101QTD7"/>
<gene>
    <name evidence="1" type="ORF">AQJ30_23945</name>
</gene>
<evidence type="ECO:0000313" key="2">
    <source>
        <dbReference type="Proteomes" id="UP000053271"/>
    </source>
</evidence>
<dbReference type="EMBL" id="LMWS01000031">
    <property type="protein sequence ID" value="KUN35740.1"/>
    <property type="molecule type" value="Genomic_DNA"/>
</dbReference>
<reference evidence="1 2" key="1">
    <citation type="submission" date="2015-10" db="EMBL/GenBank/DDBJ databases">
        <title>Draft genome sequence of Streptomyces longwoodensis DSM 41677, type strain for the species Streptomyces longwoodensis.</title>
        <authorList>
            <person name="Ruckert C."/>
            <person name="Winkler A."/>
            <person name="Kalinowski J."/>
            <person name="Kampfer P."/>
            <person name="Glaeser S."/>
        </authorList>
    </citation>
    <scope>NUCLEOTIDE SEQUENCE [LARGE SCALE GENOMIC DNA]</scope>
    <source>
        <strain evidence="1 2">DSM 41677</strain>
    </source>
</reference>